<dbReference type="PROSITE" id="PS51362">
    <property type="entry name" value="TGF_BETA_2"/>
    <property type="match status" value="1"/>
</dbReference>
<keyword evidence="11" id="KW-1185">Reference proteome</keyword>
<dbReference type="GO" id="GO:0008083">
    <property type="term" value="F:growth factor activity"/>
    <property type="evidence" value="ECO:0007669"/>
    <property type="project" value="UniProtKB-KW"/>
</dbReference>
<accession>A0A8T2IPL8</accession>
<dbReference type="PROSITE" id="PS00250">
    <property type="entry name" value="TGF_BETA_1"/>
    <property type="match status" value="1"/>
</dbReference>
<dbReference type="Proteomes" id="UP000812440">
    <property type="component" value="Chromosome 7"/>
</dbReference>
<name>A0A8T2IPL8_9PIPI</name>
<dbReference type="InterPro" id="IPR017948">
    <property type="entry name" value="TGFb_CS"/>
</dbReference>
<comment type="caution">
    <text evidence="10">The sequence shown here is derived from an EMBL/GenBank/DDBJ whole genome shotgun (WGS) entry which is preliminary data.</text>
</comment>
<dbReference type="InterPro" id="IPR001111">
    <property type="entry name" value="TGF-b_propeptide"/>
</dbReference>
<evidence type="ECO:0000256" key="6">
    <source>
        <dbReference type="ARBA" id="ARBA00023157"/>
    </source>
</evidence>
<dbReference type="PANTHER" id="PTHR11848:SF157">
    <property type="entry name" value="GROWTH_DIFFERENTIATION FACTOR 2"/>
    <property type="match status" value="1"/>
</dbReference>
<proteinExistence type="inferred from homology"/>
<dbReference type="InterPro" id="IPR001839">
    <property type="entry name" value="TGF-b_C"/>
</dbReference>
<evidence type="ECO:0000256" key="5">
    <source>
        <dbReference type="ARBA" id="ARBA00023030"/>
    </source>
</evidence>
<keyword evidence="4" id="KW-0732">Signal</keyword>
<keyword evidence="6" id="KW-1015">Disulfide bond</keyword>
<evidence type="ECO:0000256" key="4">
    <source>
        <dbReference type="ARBA" id="ARBA00022729"/>
    </source>
</evidence>
<dbReference type="GO" id="GO:0005615">
    <property type="term" value="C:extracellular space"/>
    <property type="evidence" value="ECO:0007669"/>
    <property type="project" value="TreeGrafter"/>
</dbReference>
<reference evidence="10" key="1">
    <citation type="thesis" date="2020" institute="ProQuest LLC" country="789 East Eisenhower Parkway, Ann Arbor, MI, USA">
        <title>Comparative Genomics and Chromosome Evolution.</title>
        <authorList>
            <person name="Mudd A.B."/>
        </authorList>
    </citation>
    <scope>NUCLEOTIDE SEQUENCE</scope>
    <source>
        <strain evidence="10">Female2</strain>
        <tissue evidence="10">Blood</tissue>
    </source>
</reference>
<dbReference type="GO" id="GO:0030509">
    <property type="term" value="P:BMP signaling pathway"/>
    <property type="evidence" value="ECO:0007669"/>
    <property type="project" value="TreeGrafter"/>
</dbReference>
<keyword evidence="7" id="KW-0325">Glycoprotein</keyword>
<organism evidence="10 11">
    <name type="scientific">Hymenochirus boettgeri</name>
    <name type="common">Congo dwarf clawed frog</name>
    <dbReference type="NCBI Taxonomy" id="247094"/>
    <lineage>
        <taxon>Eukaryota</taxon>
        <taxon>Metazoa</taxon>
        <taxon>Chordata</taxon>
        <taxon>Craniata</taxon>
        <taxon>Vertebrata</taxon>
        <taxon>Euteleostomi</taxon>
        <taxon>Amphibia</taxon>
        <taxon>Batrachia</taxon>
        <taxon>Anura</taxon>
        <taxon>Pipoidea</taxon>
        <taxon>Pipidae</taxon>
        <taxon>Pipinae</taxon>
        <taxon>Hymenochirus</taxon>
    </lineage>
</organism>
<comment type="subcellular location">
    <subcellularLocation>
        <location evidence="1">Secreted</location>
    </subcellularLocation>
</comment>
<evidence type="ECO:0000313" key="11">
    <source>
        <dbReference type="Proteomes" id="UP000812440"/>
    </source>
</evidence>
<evidence type="ECO:0000256" key="7">
    <source>
        <dbReference type="ARBA" id="ARBA00023180"/>
    </source>
</evidence>
<dbReference type="SMART" id="SM00204">
    <property type="entry name" value="TGFB"/>
    <property type="match status" value="1"/>
</dbReference>
<gene>
    <name evidence="10" type="ORF">GDO86_013027</name>
</gene>
<dbReference type="FunFam" id="2.10.90.10:FF:000001">
    <property type="entry name" value="Bone morphogenetic protein 4"/>
    <property type="match status" value="1"/>
</dbReference>
<evidence type="ECO:0000313" key="10">
    <source>
        <dbReference type="EMBL" id="KAG8434905.1"/>
    </source>
</evidence>
<dbReference type="Pfam" id="PF00688">
    <property type="entry name" value="TGFb_propeptide"/>
    <property type="match status" value="1"/>
</dbReference>
<dbReference type="CDD" id="cd19400">
    <property type="entry name" value="TGF_beta_BMP9"/>
    <property type="match status" value="1"/>
</dbReference>
<evidence type="ECO:0000256" key="8">
    <source>
        <dbReference type="RuleBase" id="RU000354"/>
    </source>
</evidence>
<keyword evidence="5 8" id="KW-0339">Growth factor</keyword>
<comment type="similarity">
    <text evidence="2 8">Belongs to the TGF-beta family.</text>
</comment>
<dbReference type="SUPFAM" id="SSF57501">
    <property type="entry name" value="Cystine-knot cytokines"/>
    <property type="match status" value="1"/>
</dbReference>
<evidence type="ECO:0000256" key="2">
    <source>
        <dbReference type="ARBA" id="ARBA00006656"/>
    </source>
</evidence>
<dbReference type="Gene3D" id="2.60.120.970">
    <property type="match status" value="1"/>
</dbReference>
<keyword evidence="3" id="KW-0964">Secreted</keyword>
<dbReference type="GO" id="GO:0005125">
    <property type="term" value="F:cytokine activity"/>
    <property type="evidence" value="ECO:0007669"/>
    <property type="project" value="TreeGrafter"/>
</dbReference>
<feature type="domain" description="TGF-beta family profile" evidence="9">
    <location>
        <begin position="253"/>
        <end position="365"/>
    </location>
</feature>
<sequence length="365" mass="42236">MTSLIENMKKDFLWGLNLSSIPSHEKNKTPLPQIMMELYKQFAEDKVSKPVANIIRSFNSEDIVLSPALKNTDESHIIVFNISIPQHEELTLAELKIFISLSKMYPRNILVYDILHINQSKNPSNIKTVIESKRIEKSGWVTINVTRVVKRWILSGKIKNAFEISLASNSLQNNFPEDLETGVTVSRDYPPVLLIFSDDKWSKQRAKTMERKEMVLHERANGRQIVFKKSSLRNTNEKEKNKSRTGLVKTKTRFKRSLVNNYCRKSSLKVKFEDIGWDSWIISPREYDAYECKGECYYPITDNLSPTKHAIIQTLVHFKNPKTIRKACCVPTELESISILYIDDNGVTTMKYNYEEMKVAKCGCR</sequence>
<evidence type="ECO:0000256" key="3">
    <source>
        <dbReference type="ARBA" id="ARBA00022525"/>
    </source>
</evidence>
<dbReference type="Gene3D" id="2.10.90.10">
    <property type="entry name" value="Cystine-knot cytokines"/>
    <property type="match status" value="1"/>
</dbReference>
<dbReference type="InterPro" id="IPR029034">
    <property type="entry name" value="Cystine-knot_cytokine"/>
</dbReference>
<dbReference type="PANTHER" id="PTHR11848">
    <property type="entry name" value="TGF-BETA FAMILY"/>
    <property type="match status" value="1"/>
</dbReference>
<protein>
    <recommendedName>
        <fullName evidence="9">TGF-beta family profile domain-containing protein</fullName>
    </recommendedName>
</protein>
<dbReference type="Pfam" id="PF00019">
    <property type="entry name" value="TGF_beta"/>
    <property type="match status" value="1"/>
</dbReference>
<evidence type="ECO:0000256" key="1">
    <source>
        <dbReference type="ARBA" id="ARBA00004613"/>
    </source>
</evidence>
<evidence type="ECO:0000259" key="9">
    <source>
        <dbReference type="PROSITE" id="PS51362"/>
    </source>
</evidence>
<dbReference type="AlphaFoldDB" id="A0A8T2IPL8"/>
<dbReference type="InterPro" id="IPR015615">
    <property type="entry name" value="TGF-beta-rel"/>
</dbReference>
<dbReference type="EMBL" id="JAACNH010000008">
    <property type="protein sequence ID" value="KAG8434905.1"/>
    <property type="molecule type" value="Genomic_DNA"/>
</dbReference>
<dbReference type="OrthoDB" id="5987191at2759"/>